<dbReference type="EMBL" id="JAMQKC010000001">
    <property type="protein sequence ID" value="MDC3415509.1"/>
    <property type="molecule type" value="Genomic_DNA"/>
</dbReference>
<comment type="caution">
    <text evidence="4">The sequence shown here is derived from an EMBL/GenBank/DDBJ whole genome shotgun (WGS) entry which is preliminary data.</text>
</comment>
<dbReference type="NCBIfam" id="NF040982">
    <property type="entry name" value="ComGD"/>
    <property type="match status" value="1"/>
</dbReference>
<keyword evidence="5" id="KW-1185">Reference proteome</keyword>
<sequence>MLLHNHKQAGFTMIELVIVLSIFSVMLSIFGLFQHQLIGKYQTEHALSLLQDDILLLQKRSIVKNENIQMYIYPQTKTYEIKQGGLGKILITRQLPTDWEIQLNTLAMPIAFTTNGTIKNPGVMTIKAANKSYKLYFPFGKGRCYVVEV</sequence>
<keyword evidence="3" id="KW-1133">Transmembrane helix</keyword>
<dbReference type="NCBIfam" id="TIGR02532">
    <property type="entry name" value="IV_pilin_GFxxxE"/>
    <property type="match status" value="1"/>
</dbReference>
<organism evidence="4 5">
    <name type="scientific">Aquibacillus salsiterrae</name>
    <dbReference type="NCBI Taxonomy" id="2950439"/>
    <lineage>
        <taxon>Bacteria</taxon>
        <taxon>Bacillati</taxon>
        <taxon>Bacillota</taxon>
        <taxon>Bacilli</taxon>
        <taxon>Bacillales</taxon>
        <taxon>Bacillaceae</taxon>
        <taxon>Aquibacillus</taxon>
    </lineage>
</organism>
<dbReference type="Proteomes" id="UP001145069">
    <property type="component" value="Unassembled WGS sequence"/>
</dbReference>
<evidence type="ECO:0000313" key="5">
    <source>
        <dbReference type="Proteomes" id="UP001145069"/>
    </source>
</evidence>
<reference evidence="4" key="1">
    <citation type="submission" date="2022-06" db="EMBL/GenBank/DDBJ databases">
        <title>Aquibacillus sp. a new bacterium isolated from soil saline samples.</title>
        <authorList>
            <person name="Galisteo C."/>
            <person name="De La Haba R."/>
            <person name="Sanchez-Porro C."/>
            <person name="Ventosa A."/>
        </authorList>
    </citation>
    <scope>NUCLEOTIDE SEQUENCE</scope>
    <source>
        <strain evidence="4">3ASR75-54</strain>
    </source>
</reference>
<comment type="subcellular location">
    <subcellularLocation>
        <location evidence="1">Cell surface</location>
    </subcellularLocation>
</comment>
<gene>
    <name evidence="4" type="ORF">NC799_01085</name>
</gene>
<dbReference type="InterPro" id="IPR016785">
    <property type="entry name" value="ComGD"/>
</dbReference>
<evidence type="ECO:0000256" key="1">
    <source>
        <dbReference type="ARBA" id="ARBA00004241"/>
    </source>
</evidence>
<dbReference type="AlphaFoldDB" id="A0A9X4ADP6"/>
<dbReference type="Pfam" id="PF07963">
    <property type="entry name" value="N_methyl"/>
    <property type="match status" value="1"/>
</dbReference>
<dbReference type="InterPro" id="IPR045584">
    <property type="entry name" value="Pilin-like"/>
</dbReference>
<protein>
    <submittedName>
        <fullName evidence="4">Type II secretion system GspH family protein</fullName>
    </submittedName>
</protein>
<evidence type="ECO:0000256" key="3">
    <source>
        <dbReference type="SAM" id="Phobius"/>
    </source>
</evidence>
<feature type="transmembrane region" description="Helical" evidence="3">
    <location>
        <begin position="12"/>
        <end position="33"/>
    </location>
</feature>
<keyword evidence="2" id="KW-0178">Competence</keyword>
<dbReference type="SUPFAM" id="SSF54523">
    <property type="entry name" value="Pili subunits"/>
    <property type="match status" value="1"/>
</dbReference>
<dbReference type="GO" id="GO:0030420">
    <property type="term" value="P:establishment of competence for transformation"/>
    <property type="evidence" value="ECO:0007669"/>
    <property type="project" value="UniProtKB-KW"/>
</dbReference>
<name>A0A9X4ADP6_9BACI</name>
<dbReference type="GO" id="GO:0009986">
    <property type="term" value="C:cell surface"/>
    <property type="evidence" value="ECO:0007669"/>
    <property type="project" value="UniProtKB-SubCell"/>
</dbReference>
<evidence type="ECO:0000256" key="2">
    <source>
        <dbReference type="ARBA" id="ARBA00023287"/>
    </source>
</evidence>
<keyword evidence="3" id="KW-0472">Membrane</keyword>
<accession>A0A9X4ADP6</accession>
<keyword evidence="3" id="KW-0812">Transmembrane</keyword>
<dbReference type="PIRSF" id="PIRSF021292">
    <property type="entry name" value="Competence_ComGD"/>
    <property type="match status" value="1"/>
</dbReference>
<proteinExistence type="predicted"/>
<dbReference type="RefSeq" id="WP_272444469.1">
    <property type="nucleotide sequence ID" value="NZ_JAMQKC010000001.1"/>
</dbReference>
<evidence type="ECO:0000313" key="4">
    <source>
        <dbReference type="EMBL" id="MDC3415509.1"/>
    </source>
</evidence>
<dbReference type="InterPro" id="IPR012902">
    <property type="entry name" value="N_methyl_site"/>
</dbReference>